<dbReference type="EMBL" id="AGFM01000097">
    <property type="protein sequence ID" value="EHJ58146.1"/>
    <property type="molecule type" value="Genomic_DNA"/>
</dbReference>
<feature type="chain" id="PRO_5003488354" evidence="1">
    <location>
        <begin position="29"/>
        <end position="143"/>
    </location>
</feature>
<comment type="caution">
    <text evidence="2">The sequence shown here is derived from an EMBL/GenBank/DDBJ whole genome shotgun (WGS) entry which is preliminary data.</text>
</comment>
<dbReference type="AlphaFoldDB" id="G6EKM5"/>
<evidence type="ECO:0000256" key="1">
    <source>
        <dbReference type="SAM" id="SignalP"/>
    </source>
</evidence>
<dbReference type="RefSeq" id="WP_007015803.1">
    <property type="nucleotide sequence ID" value="NZ_AGFM01000097.1"/>
</dbReference>
<keyword evidence="3" id="KW-1185">Reference proteome</keyword>
<evidence type="ECO:0000313" key="3">
    <source>
        <dbReference type="Proteomes" id="UP000004030"/>
    </source>
</evidence>
<dbReference type="KEGG" id="npn:JI59_25605"/>
<dbReference type="OrthoDB" id="7596080at2"/>
<feature type="signal peptide" evidence="1">
    <location>
        <begin position="1"/>
        <end position="28"/>
    </location>
</feature>
<keyword evidence="1" id="KW-0732">Signal</keyword>
<protein>
    <submittedName>
        <fullName evidence="2">Uncharacterized protein</fullName>
    </submittedName>
</protein>
<organism evidence="2 3">
    <name type="scientific">Novosphingobium pentaromativorans US6-1</name>
    <dbReference type="NCBI Taxonomy" id="1088721"/>
    <lineage>
        <taxon>Bacteria</taxon>
        <taxon>Pseudomonadati</taxon>
        <taxon>Pseudomonadota</taxon>
        <taxon>Alphaproteobacteria</taxon>
        <taxon>Sphingomonadales</taxon>
        <taxon>Sphingomonadaceae</taxon>
        <taxon>Novosphingobium</taxon>
    </lineage>
</organism>
<gene>
    <name evidence="2" type="ORF">NSU_4896</name>
</gene>
<dbReference type="PATRIC" id="fig|1088721.3.peg.4806"/>
<accession>G6EKM5</accession>
<evidence type="ECO:0000313" key="2">
    <source>
        <dbReference type="EMBL" id="EHJ58146.1"/>
    </source>
</evidence>
<proteinExistence type="predicted"/>
<reference evidence="2 3" key="1">
    <citation type="journal article" date="2012" name="J. Bacteriol.">
        <title>Genome sequence of benzo(a)pyrene-degrading bacterium Novosphingobium pentaromativorans US6-1.</title>
        <authorList>
            <person name="Luo Y.R."/>
            <person name="Kang S.G."/>
            <person name="Kim S.J."/>
            <person name="Kim M.R."/>
            <person name="Li N."/>
            <person name="Lee J.H."/>
            <person name="Kwon K.K."/>
        </authorList>
    </citation>
    <scope>NUCLEOTIDE SEQUENCE [LARGE SCALE GENOMIC DNA]</scope>
    <source>
        <strain evidence="2 3">US6-1</strain>
    </source>
</reference>
<name>G6EKM5_9SPHN</name>
<sequence length="143" mass="15271">MAWRENIPARACGILLAASAIFATPAIAGESASSGFRISLNVPVVCDLDAQPFELDASGQHFVGQVQEFCNSNRGFQVFASHRMLEDDERVSVDYGGSRSTLDLTGMSPVAFRSGARFGYVPVSIEATNLRAPIALEFGLTAI</sequence>
<dbReference type="Proteomes" id="UP000004030">
    <property type="component" value="Unassembled WGS sequence"/>
</dbReference>